<comment type="caution">
    <text evidence="1">The sequence shown here is derived from an EMBL/GenBank/DDBJ whole genome shotgun (WGS) entry which is preliminary data.</text>
</comment>
<reference evidence="1 2" key="1">
    <citation type="submission" date="2019-05" db="EMBL/GenBank/DDBJ databases">
        <title>Mikania micrantha, genome provides insights into the molecular mechanism of rapid growth.</title>
        <authorList>
            <person name="Liu B."/>
        </authorList>
    </citation>
    <scope>NUCLEOTIDE SEQUENCE [LARGE SCALE GENOMIC DNA]</scope>
    <source>
        <strain evidence="1">NLD-2019</strain>
        <tissue evidence="1">Leaf</tissue>
    </source>
</reference>
<gene>
    <name evidence="1" type="ORF">E3N88_25022</name>
</gene>
<organism evidence="1 2">
    <name type="scientific">Mikania micrantha</name>
    <name type="common">bitter vine</name>
    <dbReference type="NCBI Taxonomy" id="192012"/>
    <lineage>
        <taxon>Eukaryota</taxon>
        <taxon>Viridiplantae</taxon>
        <taxon>Streptophyta</taxon>
        <taxon>Embryophyta</taxon>
        <taxon>Tracheophyta</taxon>
        <taxon>Spermatophyta</taxon>
        <taxon>Magnoliopsida</taxon>
        <taxon>eudicotyledons</taxon>
        <taxon>Gunneridae</taxon>
        <taxon>Pentapetalae</taxon>
        <taxon>asterids</taxon>
        <taxon>campanulids</taxon>
        <taxon>Asterales</taxon>
        <taxon>Asteraceae</taxon>
        <taxon>Asteroideae</taxon>
        <taxon>Heliantheae alliance</taxon>
        <taxon>Eupatorieae</taxon>
        <taxon>Mikania</taxon>
    </lineage>
</organism>
<sequence>MKKITKYYAVGLFVVREDVSEVPSRYAKEQKYLRTPDFFAVREAFFCPTSRDDLIELLSSNFSSEAIQMSGSS</sequence>
<dbReference type="AlphaFoldDB" id="A0A5N6N3T5"/>
<dbReference type="Proteomes" id="UP000326396">
    <property type="component" value="Linkage Group LG3"/>
</dbReference>
<accession>A0A5N6N3T5</accession>
<dbReference type="EMBL" id="SZYD01000013">
    <property type="protein sequence ID" value="KAD4384854.1"/>
    <property type="molecule type" value="Genomic_DNA"/>
</dbReference>
<name>A0A5N6N3T5_9ASTR</name>
<evidence type="ECO:0000313" key="1">
    <source>
        <dbReference type="EMBL" id="KAD4384854.1"/>
    </source>
</evidence>
<protein>
    <submittedName>
        <fullName evidence="1">Uncharacterized protein</fullName>
    </submittedName>
</protein>
<evidence type="ECO:0000313" key="2">
    <source>
        <dbReference type="Proteomes" id="UP000326396"/>
    </source>
</evidence>
<proteinExistence type="predicted"/>
<keyword evidence="2" id="KW-1185">Reference proteome</keyword>